<dbReference type="Gene3D" id="3.90.1150.10">
    <property type="entry name" value="Aspartate Aminotransferase, domain 1"/>
    <property type="match status" value="1"/>
</dbReference>
<reference evidence="7 8" key="1">
    <citation type="submission" date="2017-09" db="EMBL/GenBank/DDBJ databases">
        <title>Pseudomonas abyssi sp. nov. isolated from Abyssopelagic Water.</title>
        <authorList>
            <person name="Wei Y."/>
        </authorList>
    </citation>
    <scope>NUCLEOTIDE SEQUENCE [LARGE SCALE GENOMIC DNA]</scope>
    <source>
        <strain evidence="7 8">MT5</strain>
    </source>
</reference>
<dbReference type="AlphaFoldDB" id="A0A2A3MLX6"/>
<dbReference type="InterPro" id="IPR051446">
    <property type="entry name" value="HTH_trans_reg/aminotransferase"/>
</dbReference>
<dbReference type="Gene3D" id="1.10.10.10">
    <property type="entry name" value="Winged helix-like DNA-binding domain superfamily/Winged helix DNA-binding domain"/>
    <property type="match status" value="1"/>
</dbReference>
<keyword evidence="8" id="KW-1185">Reference proteome</keyword>
<sequence>MKRYERVAAALQQRMDHGLYRTGDRLPSIRELCAEFAVSVSTVQTAYAELESTGLVEARPKSGYFMQARRRHGLLPAPSRPAQRPLDVSQWDEVLALVNQAEHEAGLRLGSGSPDLTAVTLKPLRRELSALYRRNEPALDNYDTLAGSLALRRQLARLAGAAGTSLHEDDIVITSGCQESLSIAIRTLTTPGDVVAVDSPSFYGSMQTLKAHGLKALELPTDPRSGISLQALELALEQWPIKAIQLTATNNNPLGFTMPDERKQALVRLAQRFDVAIIEDDVYGDLAYTGPRPRTIKSWDEDGRVLLCSGFSKTLMPSLRLGWIAPGRYREQALHMKFVSTGATATVPQLAVARFIERGGYERHLRQAVRLYQRNLAVILGWIQSLFPADIAVSCPQGGFVLWVELQGVDCVKLNARLQRHGIQIAPGVVFSASGKYRDCLRINLVRADAEVKAALQRMAQEVDQLRSR</sequence>
<evidence type="ECO:0000313" key="7">
    <source>
        <dbReference type="EMBL" id="PBK05783.1"/>
    </source>
</evidence>
<dbReference type="Gene3D" id="3.40.640.10">
    <property type="entry name" value="Type I PLP-dependent aspartate aminotransferase-like (Major domain)"/>
    <property type="match status" value="1"/>
</dbReference>
<protein>
    <submittedName>
        <fullName evidence="7">GntR family transcriptional regulator</fullName>
    </submittedName>
</protein>
<evidence type="ECO:0000256" key="2">
    <source>
        <dbReference type="ARBA" id="ARBA00022898"/>
    </source>
</evidence>
<dbReference type="Pfam" id="PF00392">
    <property type="entry name" value="GntR"/>
    <property type="match status" value="1"/>
</dbReference>
<dbReference type="PROSITE" id="PS50949">
    <property type="entry name" value="HTH_GNTR"/>
    <property type="match status" value="1"/>
</dbReference>
<keyword evidence="2" id="KW-0663">Pyridoxal phosphate</keyword>
<dbReference type="PANTHER" id="PTHR46577:SF2">
    <property type="entry name" value="TRANSCRIPTIONAL REGULATORY PROTEIN"/>
    <property type="match status" value="1"/>
</dbReference>
<dbReference type="InterPro" id="IPR015422">
    <property type="entry name" value="PyrdxlP-dep_Trfase_small"/>
</dbReference>
<feature type="domain" description="HTH gntR-type" evidence="6">
    <location>
        <begin position="1"/>
        <end position="69"/>
    </location>
</feature>
<evidence type="ECO:0000256" key="1">
    <source>
        <dbReference type="ARBA" id="ARBA00005384"/>
    </source>
</evidence>
<dbReference type="EMBL" id="NTMR01000003">
    <property type="protein sequence ID" value="PBK05783.1"/>
    <property type="molecule type" value="Genomic_DNA"/>
</dbReference>
<evidence type="ECO:0000313" key="8">
    <source>
        <dbReference type="Proteomes" id="UP000242313"/>
    </source>
</evidence>
<dbReference type="GO" id="GO:0003700">
    <property type="term" value="F:DNA-binding transcription factor activity"/>
    <property type="evidence" value="ECO:0007669"/>
    <property type="project" value="InterPro"/>
</dbReference>
<dbReference type="InterPro" id="IPR036388">
    <property type="entry name" value="WH-like_DNA-bd_sf"/>
</dbReference>
<gene>
    <name evidence="7" type="ORF">CNQ84_04610</name>
</gene>
<dbReference type="Proteomes" id="UP000242313">
    <property type="component" value="Unassembled WGS sequence"/>
</dbReference>
<keyword evidence="4" id="KW-0238">DNA-binding</keyword>
<comment type="caution">
    <text evidence="7">The sequence shown here is derived from an EMBL/GenBank/DDBJ whole genome shotgun (WGS) entry which is preliminary data.</text>
</comment>
<dbReference type="InterPro" id="IPR015424">
    <property type="entry name" value="PyrdxlP-dep_Trfase"/>
</dbReference>
<dbReference type="InterPro" id="IPR036390">
    <property type="entry name" value="WH_DNA-bd_sf"/>
</dbReference>
<dbReference type="SUPFAM" id="SSF53383">
    <property type="entry name" value="PLP-dependent transferases"/>
    <property type="match status" value="1"/>
</dbReference>
<evidence type="ECO:0000259" key="6">
    <source>
        <dbReference type="PROSITE" id="PS50949"/>
    </source>
</evidence>
<dbReference type="SUPFAM" id="SSF46785">
    <property type="entry name" value="Winged helix' DNA-binding domain"/>
    <property type="match status" value="1"/>
</dbReference>
<dbReference type="InterPro" id="IPR004839">
    <property type="entry name" value="Aminotransferase_I/II_large"/>
</dbReference>
<organism evidence="7 8">
    <name type="scientific">Pseudomonas abyssi</name>
    <dbReference type="NCBI Taxonomy" id="170540"/>
    <lineage>
        <taxon>Bacteria</taxon>
        <taxon>Pseudomonadati</taxon>
        <taxon>Pseudomonadota</taxon>
        <taxon>Gammaproteobacteria</taxon>
        <taxon>Pseudomonadales</taxon>
        <taxon>Pseudomonadaceae</taxon>
        <taxon>Pseudomonas</taxon>
    </lineage>
</organism>
<keyword evidence="5" id="KW-0804">Transcription</keyword>
<dbReference type="Pfam" id="PF00155">
    <property type="entry name" value="Aminotran_1_2"/>
    <property type="match status" value="1"/>
</dbReference>
<dbReference type="SMART" id="SM00345">
    <property type="entry name" value="HTH_GNTR"/>
    <property type="match status" value="1"/>
</dbReference>
<dbReference type="InterPro" id="IPR015421">
    <property type="entry name" value="PyrdxlP-dep_Trfase_major"/>
</dbReference>
<keyword evidence="3" id="KW-0805">Transcription regulation</keyword>
<dbReference type="RefSeq" id="WP_096003721.1">
    <property type="nucleotide sequence ID" value="NZ_NTMR01000003.1"/>
</dbReference>
<proteinExistence type="inferred from homology"/>
<dbReference type="GO" id="GO:0030170">
    <property type="term" value="F:pyridoxal phosphate binding"/>
    <property type="evidence" value="ECO:0007669"/>
    <property type="project" value="InterPro"/>
</dbReference>
<dbReference type="PANTHER" id="PTHR46577">
    <property type="entry name" value="HTH-TYPE TRANSCRIPTIONAL REGULATORY PROTEIN GABR"/>
    <property type="match status" value="1"/>
</dbReference>
<dbReference type="GO" id="GO:0003677">
    <property type="term" value="F:DNA binding"/>
    <property type="evidence" value="ECO:0007669"/>
    <property type="project" value="UniProtKB-KW"/>
</dbReference>
<name>A0A2A3MLX6_9PSED</name>
<dbReference type="InterPro" id="IPR000524">
    <property type="entry name" value="Tscrpt_reg_HTH_GntR"/>
</dbReference>
<accession>A0A2A3MLX6</accession>
<evidence type="ECO:0000256" key="5">
    <source>
        <dbReference type="ARBA" id="ARBA00023163"/>
    </source>
</evidence>
<dbReference type="CDD" id="cd00609">
    <property type="entry name" value="AAT_like"/>
    <property type="match status" value="1"/>
</dbReference>
<evidence type="ECO:0000256" key="3">
    <source>
        <dbReference type="ARBA" id="ARBA00023015"/>
    </source>
</evidence>
<evidence type="ECO:0000256" key="4">
    <source>
        <dbReference type="ARBA" id="ARBA00023125"/>
    </source>
</evidence>
<comment type="similarity">
    <text evidence="1">In the C-terminal section; belongs to the class-I pyridoxal-phosphate-dependent aminotransferase family.</text>
</comment>
<dbReference type="CDD" id="cd07377">
    <property type="entry name" value="WHTH_GntR"/>
    <property type="match status" value="1"/>
</dbReference>